<dbReference type="Proteomes" id="UP001595906">
    <property type="component" value="Unassembled WGS sequence"/>
</dbReference>
<name>A0ABV8PTD7_9BACT</name>
<evidence type="ECO:0000313" key="1">
    <source>
        <dbReference type="EMBL" id="MFC4230510.1"/>
    </source>
</evidence>
<gene>
    <name evidence="1" type="ORF">ACFOW1_01310</name>
</gene>
<reference evidence="2" key="1">
    <citation type="journal article" date="2019" name="Int. J. Syst. Evol. Microbiol.">
        <title>The Global Catalogue of Microorganisms (GCM) 10K type strain sequencing project: providing services to taxonomists for standard genome sequencing and annotation.</title>
        <authorList>
            <consortium name="The Broad Institute Genomics Platform"/>
            <consortium name="The Broad Institute Genome Sequencing Center for Infectious Disease"/>
            <person name="Wu L."/>
            <person name="Ma J."/>
        </authorList>
    </citation>
    <scope>NUCLEOTIDE SEQUENCE [LARGE SCALE GENOMIC DNA]</scope>
    <source>
        <strain evidence="2">CECT 8010</strain>
    </source>
</reference>
<dbReference type="EMBL" id="JBHSDC010000002">
    <property type="protein sequence ID" value="MFC4230510.1"/>
    <property type="molecule type" value="Genomic_DNA"/>
</dbReference>
<accession>A0ABV8PTD7</accession>
<dbReference type="RefSeq" id="WP_379011710.1">
    <property type="nucleotide sequence ID" value="NZ_JBHSDC010000002.1"/>
</dbReference>
<organism evidence="1 2">
    <name type="scientific">Parasediminibacterium paludis</name>
    <dbReference type="NCBI Taxonomy" id="908966"/>
    <lineage>
        <taxon>Bacteria</taxon>
        <taxon>Pseudomonadati</taxon>
        <taxon>Bacteroidota</taxon>
        <taxon>Chitinophagia</taxon>
        <taxon>Chitinophagales</taxon>
        <taxon>Chitinophagaceae</taxon>
        <taxon>Parasediminibacterium</taxon>
    </lineage>
</organism>
<keyword evidence="2" id="KW-1185">Reference proteome</keyword>
<sequence>MKQIIVSATLLIAIVAKAQVSKIPLGKIVHLESSSKLSTKVNMMGQEMEIPATTTLMVDLVPKSIDANTLNTGVTLRKVFGSSSMMGQEMTFSSDDKSVASIPQAAELMKNLNKEEDVALEDGKIKGKANVGMSGLPTNAELAKMVFLTLGAANIKEGYKWTEEISNDGSKTNTIYTVTKVTATEIEVTATTNMKVEGTVQQMGMDVKQNLTGTTTSVRVYDAATAILKADATKTEMSGTVLAMGNEAPVSISTITTTTVK</sequence>
<proteinExistence type="predicted"/>
<protein>
    <submittedName>
        <fullName evidence="1">Uncharacterized protein</fullName>
    </submittedName>
</protein>
<comment type="caution">
    <text evidence="1">The sequence shown here is derived from an EMBL/GenBank/DDBJ whole genome shotgun (WGS) entry which is preliminary data.</text>
</comment>
<evidence type="ECO:0000313" key="2">
    <source>
        <dbReference type="Proteomes" id="UP001595906"/>
    </source>
</evidence>